<dbReference type="EMBL" id="CZQA01000008">
    <property type="protein sequence ID" value="CUS35483.1"/>
    <property type="molecule type" value="Genomic_DNA"/>
</dbReference>
<accession>A0A0S4LHS6</accession>
<dbReference type="STRING" id="1742972.COMA1_20302"/>
<evidence type="ECO:0000313" key="2">
    <source>
        <dbReference type="EMBL" id="CUS35483.1"/>
    </source>
</evidence>
<gene>
    <name evidence="2" type="ORF">COMA1_20302</name>
</gene>
<evidence type="ECO:0000313" key="3">
    <source>
        <dbReference type="Proteomes" id="UP000199032"/>
    </source>
</evidence>
<dbReference type="RefSeq" id="WP_141654296.1">
    <property type="nucleotide sequence ID" value="NZ_CZQA01000008.1"/>
</dbReference>
<organism evidence="2 3">
    <name type="scientific">Candidatus Nitrospira nitrosa</name>
    <dbReference type="NCBI Taxonomy" id="1742972"/>
    <lineage>
        <taxon>Bacteria</taxon>
        <taxon>Pseudomonadati</taxon>
        <taxon>Nitrospirota</taxon>
        <taxon>Nitrospiria</taxon>
        <taxon>Nitrospirales</taxon>
        <taxon>Nitrospiraceae</taxon>
        <taxon>Nitrospira</taxon>
    </lineage>
</organism>
<reference evidence="2 3" key="1">
    <citation type="submission" date="2015-10" db="EMBL/GenBank/DDBJ databases">
        <authorList>
            <person name="Gilbert D.G."/>
        </authorList>
    </citation>
    <scope>NUCLEOTIDE SEQUENCE [LARGE SCALE GENOMIC DNA]</scope>
    <source>
        <strain evidence="2">COMA1</strain>
    </source>
</reference>
<feature type="transmembrane region" description="Helical" evidence="1">
    <location>
        <begin position="34"/>
        <end position="50"/>
    </location>
</feature>
<sequence>MTEDNPGYGARYEKNLQPFLIEISSEKLQMSRNVSFASAGVALAVLLASSQIKQDSALIAISLASVATSIPWFLLNAVVSENHIWGGPKCYPNYSAWVLKPISSAMILGPFFLLFLGLCCFVLFLSKIAGVLFLASSIFAFQYNLRVQDELAEYLRSTQGKT</sequence>
<name>A0A0S4LHS6_9BACT</name>
<feature type="transmembrane region" description="Helical" evidence="1">
    <location>
        <begin position="57"/>
        <end position="75"/>
    </location>
</feature>
<keyword evidence="1" id="KW-0812">Transmembrane</keyword>
<proteinExistence type="predicted"/>
<keyword evidence="3" id="KW-1185">Reference proteome</keyword>
<protein>
    <submittedName>
        <fullName evidence="2">Uncharacterized protein</fullName>
    </submittedName>
</protein>
<evidence type="ECO:0000256" key="1">
    <source>
        <dbReference type="SAM" id="Phobius"/>
    </source>
</evidence>
<keyword evidence="1" id="KW-0472">Membrane</keyword>
<keyword evidence="1" id="KW-1133">Transmembrane helix</keyword>
<feature type="transmembrane region" description="Helical" evidence="1">
    <location>
        <begin position="111"/>
        <end position="141"/>
    </location>
</feature>
<dbReference type="Proteomes" id="UP000199032">
    <property type="component" value="Unassembled WGS sequence"/>
</dbReference>
<dbReference type="AlphaFoldDB" id="A0A0S4LHS6"/>